<dbReference type="GO" id="GO:0016020">
    <property type="term" value="C:membrane"/>
    <property type="evidence" value="ECO:0007669"/>
    <property type="project" value="UniProtKB-SubCell"/>
</dbReference>
<dbReference type="GO" id="GO:0004650">
    <property type="term" value="F:polygalacturonase activity"/>
    <property type="evidence" value="ECO:0007669"/>
    <property type="project" value="InterPro"/>
</dbReference>
<dbReference type="Pfam" id="PF03248">
    <property type="entry name" value="Rer1"/>
    <property type="match status" value="1"/>
</dbReference>
<dbReference type="Gene3D" id="3.30.565.10">
    <property type="entry name" value="Histidine kinase-like ATPase, C-terminal domain"/>
    <property type="match status" value="1"/>
</dbReference>
<organism evidence="12 13">
    <name type="scientific">Heracleum sosnowskyi</name>
    <dbReference type="NCBI Taxonomy" id="360622"/>
    <lineage>
        <taxon>Eukaryota</taxon>
        <taxon>Viridiplantae</taxon>
        <taxon>Streptophyta</taxon>
        <taxon>Embryophyta</taxon>
        <taxon>Tracheophyta</taxon>
        <taxon>Spermatophyta</taxon>
        <taxon>Magnoliopsida</taxon>
        <taxon>eudicotyledons</taxon>
        <taxon>Gunneridae</taxon>
        <taxon>Pentapetalae</taxon>
        <taxon>asterids</taxon>
        <taxon>campanulids</taxon>
        <taxon>Apiales</taxon>
        <taxon>Apiaceae</taxon>
        <taxon>Apioideae</taxon>
        <taxon>apioid superclade</taxon>
        <taxon>Tordylieae</taxon>
        <taxon>Tordyliinae</taxon>
        <taxon>Heracleum</taxon>
    </lineage>
</organism>
<gene>
    <name evidence="12" type="ORF">POM88_003251</name>
</gene>
<keyword evidence="4" id="KW-0812">Transmembrane</keyword>
<dbReference type="Pfam" id="PF13589">
    <property type="entry name" value="HATPase_c_3"/>
    <property type="match status" value="1"/>
</dbReference>
<evidence type="ECO:0000256" key="11">
    <source>
        <dbReference type="SAM" id="Coils"/>
    </source>
</evidence>
<dbReference type="Pfam" id="PF00295">
    <property type="entry name" value="Glyco_hydro_28"/>
    <property type="match status" value="1"/>
</dbReference>
<accession>A0AAD8JJ78</accession>
<comment type="subcellular location">
    <subcellularLocation>
        <location evidence="1">Membrane</location>
        <topology evidence="1">Multi-pass membrane protein</topology>
    </subcellularLocation>
</comment>
<name>A0AAD8JJ78_9APIA</name>
<dbReference type="SUPFAM" id="SSF51126">
    <property type="entry name" value="Pectin lyase-like"/>
    <property type="match status" value="1"/>
</dbReference>
<dbReference type="InterPro" id="IPR000743">
    <property type="entry name" value="Glyco_hydro_28"/>
</dbReference>
<dbReference type="Gene3D" id="3.50.30.10">
    <property type="entry name" value="Phosphohistidine domain"/>
    <property type="match status" value="1"/>
</dbReference>
<dbReference type="PROSITE" id="PS00626">
    <property type="entry name" value="RCC1_2"/>
    <property type="match status" value="1"/>
</dbReference>
<feature type="active site" evidence="9">
    <location>
        <position position="10"/>
    </location>
</feature>
<comment type="similarity">
    <text evidence="2">Belongs to the RER1 family.</text>
</comment>
<reference evidence="12" key="1">
    <citation type="submission" date="2023-02" db="EMBL/GenBank/DDBJ databases">
        <title>Genome of toxic invasive species Heracleum sosnowskyi carries increased number of genes despite the absence of recent whole-genome duplications.</title>
        <authorList>
            <person name="Schelkunov M."/>
            <person name="Shtratnikova V."/>
            <person name="Makarenko M."/>
            <person name="Klepikova A."/>
            <person name="Omelchenko D."/>
            <person name="Novikova G."/>
            <person name="Obukhova E."/>
            <person name="Bogdanov V."/>
            <person name="Penin A."/>
            <person name="Logacheva M."/>
        </authorList>
    </citation>
    <scope>NUCLEOTIDE SEQUENCE</scope>
    <source>
        <strain evidence="12">Hsosn_3</strain>
        <tissue evidence="12">Leaf</tissue>
    </source>
</reference>
<comment type="caution">
    <text evidence="12">The sequence shown here is derived from an EMBL/GenBank/DDBJ whole genome shotgun (WGS) entry which is preliminary data.</text>
</comment>
<dbReference type="EMBL" id="JAUIZM010000001">
    <property type="protein sequence ID" value="KAK1403646.1"/>
    <property type="molecule type" value="Genomic_DNA"/>
</dbReference>
<keyword evidence="8 10" id="KW-0326">Glycosidase</keyword>
<dbReference type="InterPro" id="IPR012334">
    <property type="entry name" value="Pectin_lyas_fold"/>
</dbReference>
<dbReference type="AlphaFoldDB" id="A0AAD8JJ78"/>
<dbReference type="InterPro" id="IPR000408">
    <property type="entry name" value="Reg_chr_condens"/>
</dbReference>
<dbReference type="SUPFAM" id="SSF52009">
    <property type="entry name" value="Phosphohistidine domain"/>
    <property type="match status" value="1"/>
</dbReference>
<feature type="coiled-coil region" evidence="11">
    <location>
        <begin position="830"/>
        <end position="857"/>
    </location>
</feature>
<keyword evidence="11" id="KW-0175">Coiled coil</keyword>
<evidence type="ECO:0000256" key="4">
    <source>
        <dbReference type="ARBA" id="ARBA00022692"/>
    </source>
</evidence>
<dbReference type="PANTHER" id="PTHR33566:SF6">
    <property type="entry name" value="PROTEIN DEFECTIVE IN MERISTEM SILENCING 3"/>
    <property type="match status" value="1"/>
</dbReference>
<evidence type="ECO:0000256" key="5">
    <source>
        <dbReference type="ARBA" id="ARBA00022801"/>
    </source>
</evidence>
<comment type="similarity">
    <text evidence="3 10">Belongs to the glycosyl hydrolase 28 family.</text>
</comment>
<dbReference type="GO" id="GO:0016772">
    <property type="term" value="F:transferase activity, transferring phosphorus-containing groups"/>
    <property type="evidence" value="ECO:0007669"/>
    <property type="project" value="InterPro"/>
</dbReference>
<keyword evidence="13" id="KW-1185">Reference proteome</keyword>
<keyword evidence="7" id="KW-0472">Membrane</keyword>
<keyword evidence="5 10" id="KW-0378">Hydrolase</keyword>
<protein>
    <submittedName>
        <fullName evidence="12">Uncharacterized protein</fullName>
    </submittedName>
</protein>
<evidence type="ECO:0000256" key="1">
    <source>
        <dbReference type="ARBA" id="ARBA00004141"/>
    </source>
</evidence>
<proteinExistence type="inferred from homology"/>
<evidence type="ECO:0000256" key="6">
    <source>
        <dbReference type="ARBA" id="ARBA00022989"/>
    </source>
</evidence>
<dbReference type="SUPFAM" id="SSF55874">
    <property type="entry name" value="ATPase domain of HSP90 chaperone/DNA topoisomerase II/histidine kinase"/>
    <property type="match status" value="1"/>
</dbReference>
<dbReference type="InterPro" id="IPR004932">
    <property type="entry name" value="Rer1"/>
</dbReference>
<evidence type="ECO:0000256" key="10">
    <source>
        <dbReference type="RuleBase" id="RU361169"/>
    </source>
</evidence>
<evidence type="ECO:0000256" key="8">
    <source>
        <dbReference type="ARBA" id="ARBA00023295"/>
    </source>
</evidence>
<evidence type="ECO:0000313" key="13">
    <source>
        <dbReference type="Proteomes" id="UP001237642"/>
    </source>
</evidence>
<sequence>MKRISCGPGHGISIGSLGKDNSTCIVTKVVLDNAFFIGTTNGLRIKTWQDNQEARRELRKKNRGRSRFLMPSMFSLRNAKSCSVDKVVATGLPASPGAAIGQVVFCAEDAEAWHAQGKSAILVRTETSPEDVGGMTLCSLFDVPVFWSILLGYWIFQFVLTLKRHIMHMIKYKYVPLTMGKMEMESTSKLKRMHTGSNEARCPKRTKNLWTFEPIKQKYNFEAALTDLIDNSLQASWLDDSEFRHISIDINKDSISIIHNGTGIDSSQETSILEWGRTASEYKLEEQSVGDNDPYLRPFFGKFGYGVAVSSMHLGRHAKICSKSNALGELHIFDIQSYGSLQDSVGAHLWRTDGGMPSTSEEELMKASRGCFTKVEIFDLHIESLGLHKLMCRLKDIYFPYIQINKSSDQGTIFRPVEFKVNGQNLAEMDGGEVSITSLHACSPEFKLQLCLSSIPEVAGSSSTSRKGNARMTFVYFPIIQGDENTDRITKELDVRGCGIEGRFTFVSVRRLGRLLPNACWAPLPFMEPYKHKNGDEAHRLQRCYSRVKCFIELDGGFVPTQCKTDLMHEDPYTKALKSFGAQLPRNDQGLYIQILREENTISSLPELERLYKNWILNMHAKFDEEVVCSDQETIAVTVDPSNKALLGITADAVRVCKQVRRKGKFWQSGQRIKIWKGASAKFQKTNTYATIEYILIEKISGSTGGEAYFVCRKIDTPDDKGCLVTKNSDEGYTIDIREAVILPLRAIDSRKVTEVEFSLWNKKTKKQAENSHEDVTSSVLGQSADMINDSQADVPSNDINEIQLQDKEKYLWEENRRLKSRLLDYEKSEEALVTKERELRDNLAKAQKEYEEMCAESLSLSLKDKC</sequence>
<evidence type="ECO:0000256" key="2">
    <source>
        <dbReference type="ARBA" id="ARBA00006070"/>
    </source>
</evidence>
<keyword evidence="6" id="KW-1133">Transmembrane helix</keyword>
<reference evidence="12" key="2">
    <citation type="submission" date="2023-05" db="EMBL/GenBank/DDBJ databases">
        <authorList>
            <person name="Schelkunov M.I."/>
        </authorList>
    </citation>
    <scope>NUCLEOTIDE SEQUENCE</scope>
    <source>
        <strain evidence="12">Hsosn_3</strain>
        <tissue evidence="12">Leaf</tissue>
    </source>
</reference>
<evidence type="ECO:0000256" key="7">
    <source>
        <dbReference type="ARBA" id="ARBA00023136"/>
    </source>
</evidence>
<dbReference type="InterPro" id="IPR036637">
    <property type="entry name" value="Phosphohistidine_dom_sf"/>
</dbReference>
<dbReference type="PROSITE" id="PS00502">
    <property type="entry name" value="POLYGALACTURONASE"/>
    <property type="match status" value="1"/>
</dbReference>
<dbReference type="Proteomes" id="UP001237642">
    <property type="component" value="Unassembled WGS sequence"/>
</dbReference>
<dbReference type="GO" id="GO:0005975">
    <property type="term" value="P:carbohydrate metabolic process"/>
    <property type="evidence" value="ECO:0007669"/>
    <property type="project" value="InterPro"/>
</dbReference>
<dbReference type="GO" id="GO:0005737">
    <property type="term" value="C:cytoplasm"/>
    <property type="evidence" value="ECO:0007669"/>
    <property type="project" value="UniProtKB-ARBA"/>
</dbReference>
<evidence type="ECO:0000256" key="3">
    <source>
        <dbReference type="ARBA" id="ARBA00008834"/>
    </source>
</evidence>
<dbReference type="Gene3D" id="2.160.20.10">
    <property type="entry name" value="Single-stranded right-handed beta-helix, Pectin lyase-like"/>
    <property type="match status" value="1"/>
</dbReference>
<evidence type="ECO:0000256" key="9">
    <source>
        <dbReference type="PROSITE-ProRule" id="PRU10052"/>
    </source>
</evidence>
<dbReference type="PANTHER" id="PTHR33566">
    <property type="entry name" value="EN/SPM-LIKE TRANSPOSON-RELATED"/>
    <property type="match status" value="1"/>
</dbReference>
<dbReference type="InterPro" id="IPR011050">
    <property type="entry name" value="Pectin_lyase_fold/virulence"/>
</dbReference>
<evidence type="ECO:0000313" key="12">
    <source>
        <dbReference type="EMBL" id="KAK1403646.1"/>
    </source>
</evidence>
<dbReference type="InterPro" id="IPR036890">
    <property type="entry name" value="HATPase_C_sf"/>
</dbReference>